<evidence type="ECO:0000256" key="4">
    <source>
        <dbReference type="ARBA" id="ARBA00023002"/>
    </source>
</evidence>
<evidence type="ECO:0000256" key="2">
    <source>
        <dbReference type="ARBA" id="ARBA00022692"/>
    </source>
</evidence>
<feature type="transmembrane region" description="Helical" evidence="8">
    <location>
        <begin position="149"/>
        <end position="171"/>
    </location>
</feature>
<name>A0ABV5ZZD1_9PSEU</name>
<reference evidence="10 11" key="1">
    <citation type="submission" date="2024-09" db="EMBL/GenBank/DDBJ databases">
        <authorList>
            <person name="Sun Q."/>
            <person name="Mori K."/>
        </authorList>
    </citation>
    <scope>NUCLEOTIDE SEQUENCE [LARGE SCALE GENOMIC DNA]</scope>
    <source>
        <strain evidence="10 11">TBRC 7907</strain>
    </source>
</reference>
<keyword evidence="6 8" id="KW-0472">Membrane</keyword>
<keyword evidence="2 8" id="KW-0812">Transmembrane</keyword>
<dbReference type="InterPro" id="IPR051689">
    <property type="entry name" value="Sterol_desaturase/TMEM195"/>
</dbReference>
<dbReference type="RefSeq" id="WP_377852852.1">
    <property type="nucleotide sequence ID" value="NZ_JBHLZU010000014.1"/>
</dbReference>
<evidence type="ECO:0000259" key="9">
    <source>
        <dbReference type="Pfam" id="PF04116"/>
    </source>
</evidence>
<feature type="compositionally biased region" description="Polar residues" evidence="7">
    <location>
        <begin position="290"/>
        <end position="301"/>
    </location>
</feature>
<evidence type="ECO:0000313" key="10">
    <source>
        <dbReference type="EMBL" id="MFB9905548.1"/>
    </source>
</evidence>
<feature type="domain" description="Fatty acid hydroxylase" evidence="9">
    <location>
        <begin position="96"/>
        <end position="229"/>
    </location>
</feature>
<dbReference type="PANTHER" id="PTHR21624">
    <property type="entry name" value="STEROL DESATURASE-RELATED PROTEIN"/>
    <property type="match status" value="1"/>
</dbReference>
<comment type="subcellular location">
    <subcellularLocation>
        <location evidence="1">Endomembrane system</location>
        <topology evidence="1">Multi-pass membrane protein</topology>
    </subcellularLocation>
</comment>
<keyword evidence="11" id="KW-1185">Reference proteome</keyword>
<dbReference type="GO" id="GO:0016491">
    <property type="term" value="F:oxidoreductase activity"/>
    <property type="evidence" value="ECO:0007669"/>
    <property type="project" value="UniProtKB-KW"/>
</dbReference>
<feature type="transmembrane region" description="Helical" evidence="8">
    <location>
        <begin position="93"/>
        <end position="110"/>
    </location>
</feature>
<sequence>MDIGWLVELLNELNEPILWALPVFVVFTVVEIVSLHVLRHDEDAAGYGVRDSVTSLTMGVGYLVVNVVWRVVALAVYAVIYQYSPLRLDPGDWWVWLVLVIGDDLCFYAYHRSSHRIRLMWASHVAHHSSVRLNFTTALRQKWVPMFMLPFWIPLAALGIPPWMIFVAMSWNLTYQFFLHTERVGRLPRWVEFVFNTPSHHRVHHGSDAEYLDRNYGGIFIVWDRLFGSFADETRRPTYGLTTNIDTYNPFRVAFHEFAALGRDLRGSRGWRERLGYTFGPPGWRPGSPAQYQNPETDPAG</sequence>
<dbReference type="EMBL" id="JBHLZU010000014">
    <property type="protein sequence ID" value="MFB9905548.1"/>
    <property type="molecule type" value="Genomic_DNA"/>
</dbReference>
<proteinExistence type="predicted"/>
<evidence type="ECO:0000313" key="11">
    <source>
        <dbReference type="Proteomes" id="UP001589693"/>
    </source>
</evidence>
<keyword evidence="3 8" id="KW-1133">Transmembrane helix</keyword>
<comment type="caution">
    <text evidence="10">The sequence shown here is derived from an EMBL/GenBank/DDBJ whole genome shotgun (WGS) entry which is preliminary data.</text>
</comment>
<evidence type="ECO:0000256" key="8">
    <source>
        <dbReference type="SAM" id="Phobius"/>
    </source>
</evidence>
<gene>
    <name evidence="10" type="ORF">ACFFQA_16570</name>
</gene>
<evidence type="ECO:0000256" key="6">
    <source>
        <dbReference type="ARBA" id="ARBA00023136"/>
    </source>
</evidence>
<evidence type="ECO:0000256" key="7">
    <source>
        <dbReference type="SAM" id="MobiDB-lite"/>
    </source>
</evidence>
<keyword evidence="5" id="KW-0443">Lipid metabolism</keyword>
<evidence type="ECO:0000256" key="3">
    <source>
        <dbReference type="ARBA" id="ARBA00022989"/>
    </source>
</evidence>
<evidence type="ECO:0000256" key="5">
    <source>
        <dbReference type="ARBA" id="ARBA00023098"/>
    </source>
</evidence>
<dbReference type="PANTHER" id="PTHR21624:SF1">
    <property type="entry name" value="ALKYLGLYCEROL MONOOXYGENASE"/>
    <property type="match status" value="1"/>
</dbReference>
<feature type="transmembrane region" description="Helical" evidence="8">
    <location>
        <begin position="59"/>
        <end position="81"/>
    </location>
</feature>
<dbReference type="InterPro" id="IPR006694">
    <property type="entry name" value="Fatty_acid_hydroxylase"/>
</dbReference>
<accession>A0ABV5ZZD1</accession>
<evidence type="ECO:0000256" key="1">
    <source>
        <dbReference type="ARBA" id="ARBA00004127"/>
    </source>
</evidence>
<dbReference type="Proteomes" id="UP001589693">
    <property type="component" value="Unassembled WGS sequence"/>
</dbReference>
<dbReference type="EC" id="1.-.-.-" evidence="10"/>
<keyword evidence="4 10" id="KW-0560">Oxidoreductase</keyword>
<feature type="transmembrane region" description="Helical" evidence="8">
    <location>
        <begin position="17"/>
        <end position="38"/>
    </location>
</feature>
<protein>
    <submittedName>
        <fullName evidence="10">Sterol desaturase family protein</fullName>
        <ecNumber evidence="10">1.-.-.-</ecNumber>
    </submittedName>
</protein>
<dbReference type="Pfam" id="PF04116">
    <property type="entry name" value="FA_hydroxylase"/>
    <property type="match status" value="1"/>
</dbReference>
<feature type="region of interest" description="Disordered" evidence="7">
    <location>
        <begin position="282"/>
        <end position="301"/>
    </location>
</feature>
<organism evidence="10 11">
    <name type="scientific">Allokutzneria oryzae</name>
    <dbReference type="NCBI Taxonomy" id="1378989"/>
    <lineage>
        <taxon>Bacteria</taxon>
        <taxon>Bacillati</taxon>
        <taxon>Actinomycetota</taxon>
        <taxon>Actinomycetes</taxon>
        <taxon>Pseudonocardiales</taxon>
        <taxon>Pseudonocardiaceae</taxon>
        <taxon>Allokutzneria</taxon>
    </lineage>
</organism>